<evidence type="ECO:0000313" key="1">
    <source>
        <dbReference type="EMBL" id="TGD71201.1"/>
    </source>
</evidence>
<sequence>MQLPPEWWAEAEDESILIGDRDDVGCIEVSTLHKELGDFDAAEVAHIAAEESDLDLAWEKVHLGDFVGVSAAFLEDEAAIREWYVARGGMLLYITYSCEAEQQGLDDAAVDEILATLAVLQGSPSRAK</sequence>
<evidence type="ECO:0008006" key="3">
    <source>
        <dbReference type="Google" id="ProtNLM"/>
    </source>
</evidence>
<evidence type="ECO:0000313" key="2">
    <source>
        <dbReference type="Proteomes" id="UP000298050"/>
    </source>
</evidence>
<dbReference type="EMBL" id="SRLE01000015">
    <property type="protein sequence ID" value="TGD71201.1"/>
    <property type="molecule type" value="Genomic_DNA"/>
</dbReference>
<accession>A0A4Z0LV86</accession>
<dbReference type="OrthoDB" id="5740652at2"/>
<keyword evidence="2" id="KW-1185">Reference proteome</keyword>
<proteinExistence type="predicted"/>
<dbReference type="AlphaFoldDB" id="A0A4Z0LV86"/>
<comment type="caution">
    <text evidence="1">The sequence shown here is derived from an EMBL/GenBank/DDBJ whole genome shotgun (WGS) entry which is preliminary data.</text>
</comment>
<gene>
    <name evidence="1" type="ORF">E4634_19415</name>
</gene>
<name>A0A4Z0LV86_9GAMM</name>
<organism evidence="1 2">
    <name type="scientific">Mangrovimicrobium sediminis</name>
    <dbReference type="NCBI Taxonomy" id="2562682"/>
    <lineage>
        <taxon>Bacteria</taxon>
        <taxon>Pseudomonadati</taxon>
        <taxon>Pseudomonadota</taxon>
        <taxon>Gammaproteobacteria</taxon>
        <taxon>Cellvibrionales</taxon>
        <taxon>Halieaceae</taxon>
        <taxon>Mangrovimicrobium</taxon>
    </lineage>
</organism>
<reference evidence="1 2" key="1">
    <citation type="submission" date="2019-04" db="EMBL/GenBank/DDBJ databases">
        <title>Taxonomy of novel Haliea sp. from mangrove soil of West Coast of India.</title>
        <authorList>
            <person name="Verma A."/>
            <person name="Kumar P."/>
            <person name="Krishnamurthi S."/>
        </authorList>
    </citation>
    <scope>NUCLEOTIDE SEQUENCE [LARGE SCALE GENOMIC DNA]</scope>
    <source>
        <strain evidence="1 2">SAOS-164</strain>
    </source>
</reference>
<protein>
    <recommendedName>
        <fullName evidence="3">DUF3805 domain-containing protein</fullName>
    </recommendedName>
</protein>
<dbReference type="Proteomes" id="UP000298050">
    <property type="component" value="Unassembled WGS sequence"/>
</dbReference>